<organism evidence="2 3">
    <name type="scientific">Plasmodium fragile</name>
    <dbReference type="NCBI Taxonomy" id="5857"/>
    <lineage>
        <taxon>Eukaryota</taxon>
        <taxon>Sar</taxon>
        <taxon>Alveolata</taxon>
        <taxon>Apicomplexa</taxon>
        <taxon>Aconoidasida</taxon>
        <taxon>Haemosporida</taxon>
        <taxon>Plasmodiidae</taxon>
        <taxon>Plasmodium</taxon>
        <taxon>Plasmodium (Plasmodium)</taxon>
    </lineage>
</organism>
<dbReference type="AlphaFoldDB" id="A0A0D9QJ07"/>
<dbReference type="RefSeq" id="XP_012336340.1">
    <property type="nucleotide sequence ID" value="XM_012480917.1"/>
</dbReference>
<dbReference type="Proteomes" id="UP000054561">
    <property type="component" value="Unassembled WGS sequence"/>
</dbReference>
<proteinExistence type="predicted"/>
<protein>
    <submittedName>
        <fullName evidence="2">Uncharacterized protein</fullName>
    </submittedName>
</protein>
<dbReference type="EMBL" id="KQ001681">
    <property type="protein sequence ID" value="KJP87014.1"/>
    <property type="molecule type" value="Genomic_DNA"/>
</dbReference>
<evidence type="ECO:0000313" key="3">
    <source>
        <dbReference type="Proteomes" id="UP000054561"/>
    </source>
</evidence>
<evidence type="ECO:0000256" key="1">
    <source>
        <dbReference type="SAM" id="MobiDB-lite"/>
    </source>
</evidence>
<name>A0A0D9QJ07_PLAFR</name>
<gene>
    <name evidence="2" type="ORF">AK88_03296</name>
</gene>
<keyword evidence="3" id="KW-1185">Reference proteome</keyword>
<reference evidence="2 3" key="1">
    <citation type="submission" date="2014-03" db="EMBL/GenBank/DDBJ databases">
        <title>The Genome Sequence of Plasmodium fragile nilgiri.</title>
        <authorList>
            <consortium name="The Broad Institute Genomics Platform"/>
            <consortium name="The Broad Institute Genome Sequencing Center for Infectious Disease"/>
            <person name="Neafsey D."/>
            <person name="Duraisingh M."/>
            <person name="Young S.K."/>
            <person name="Zeng Q."/>
            <person name="Gargeya S."/>
            <person name="Abouelleil A."/>
            <person name="Alvarado L."/>
            <person name="Chapman S.B."/>
            <person name="Gainer-Dewar J."/>
            <person name="Goldberg J."/>
            <person name="Griggs A."/>
            <person name="Gujja S."/>
            <person name="Hansen M."/>
            <person name="Howarth C."/>
            <person name="Imamovic A."/>
            <person name="Larimer J."/>
            <person name="Pearson M."/>
            <person name="Poon T.W."/>
            <person name="Priest M."/>
            <person name="Roberts A."/>
            <person name="Saif S."/>
            <person name="Shea T."/>
            <person name="Sykes S."/>
            <person name="Wortman J."/>
            <person name="Nusbaum C."/>
            <person name="Birren B."/>
        </authorList>
    </citation>
    <scope>NUCLEOTIDE SEQUENCE [LARGE SCALE GENOMIC DNA]</scope>
    <source>
        <strain evidence="3">nilgiri</strain>
    </source>
</reference>
<dbReference type="VEuPathDB" id="PlasmoDB:AK88_03296"/>
<feature type="region of interest" description="Disordered" evidence="1">
    <location>
        <begin position="115"/>
        <end position="140"/>
    </location>
</feature>
<accession>A0A0D9QJ07</accession>
<dbReference type="OMA" id="NYDQVFA"/>
<sequence>MGIPCDSLKVVQSALKAKPAGRSCNAAIIKCTARAAVYKKHKGMFQTVEKDIKREGKHLAELLFKKKLHLINEKDISKILKKVIKGKIKNELVWDDLQRLIFCCNVGCAGGGGPLEDPSEGRSMDQLAQTSPPPPSTIHDARMGNSTMNDTRMGHTTPYNRHFDHVNAYLLSIAVQKLNKRSASLLSFLFSYLRDSYRSMEPRHFVQIFLVLVKHTFRDVSLLHGVGPPLHWAQMVRSEKNLLHVLSLHCAENINLFSINDVAMTCEALCFFTSRDNPFIPFWNDVLCHVLGVPSRRSQGGNTFMHSGDPLVRDEEQKEKKRLSPYVRRIIQRRGRHLGEVKKQTNGTREKIPALYFELSGRNMLSIVKYICLYGSVHREVLNPLAKKAKKIFFELPLDTTLHECVEILSLFNSIHELGDVKAELRERINLYERQFGGALVVTQYDVKCLVTLAQLCLDELHFIPFVSIFMNSVHKCSGEDAARLVRLLLVSWGSHTDTHTDACTDTYTRVRRGLLPTLLPALLPACPEVISQLTYTEMLLLCGALKNYTLPKESIIKCVTNRICDDLKKVDLRSNHLPPSYIDYLFLITFSLYKGEFYANTNLLRFLVQILLKKKEDKVWLHHRRYHYVFYLLTLHRGGSQGDASMWVEYFNCVCGNLSPRLSEETLYHVLLIYFHMAKQGDYRSLVRHLGGKRRDGASSPSSYLPVSRSSTRCAKKKALMLLSPYDCRFICNEKQIKEELLKLFLHLWVAYPIRSGRKSLDLLIVMNACNEDAHVRRYLFSTHLLNRISRYVALLIQKKSSLTVHLCEDPVTKEPIRVNLSSLRHAYNRMVSRWRDAQKLQTTKTQAHIQQLNKATRHYILNDYKHKESIAVQGGDGAPQKGRPAKYLRNCKRGEPVLGALAAYGH</sequence>
<evidence type="ECO:0000313" key="2">
    <source>
        <dbReference type="EMBL" id="KJP87014.1"/>
    </source>
</evidence>
<dbReference type="OrthoDB" id="376231at2759"/>
<dbReference type="GeneID" id="24268610"/>